<dbReference type="SMART" id="SM00367">
    <property type="entry name" value="LRR_CC"/>
    <property type="match status" value="4"/>
</dbReference>
<keyword evidence="2" id="KW-0677">Repeat</keyword>
<dbReference type="VEuPathDB" id="TriTrypDB:ADEAN_000658000"/>
<dbReference type="PANTHER" id="PTHR46652:SF3">
    <property type="entry name" value="LEUCINE-RICH REPEAT-CONTAINING PROTEIN 9"/>
    <property type="match status" value="1"/>
</dbReference>
<accession>A0A7G2CJ55</accession>
<sequence length="376" mass="40919">MLRCNELYEYSAYFEYGTPLAFAAVSPCARERAESCKRGTLGCVKRIVDGEAWRELHIGDNKCAAQLESVEWWLTRSPAVPLKVYVTLKNDKDSLNTVALLEEFSVRLERCAVHFLFCLTLNGIDTLEPFGTLLSRAERVSLNGCSDLTSLRGLDGLRYLKRAFFNGCGMTDISAIRTCALLKDVTFNSCAGLTSLDALQGLQQLKSVHVLDCPATSLDVLRTCPSLESVTFASCPALTSLDALQGLHHLKSVHVLDCPATSLDVLRVCPSLESVTFASCPALTSLDALQGLQQLKSVHVLDCPATSLDVLRTCPSLESVTFASCPALTSLDALQGLHHLKSVDVLELPSHQLGCTPCVPFAGECYLFLLPWLDVT</sequence>
<organism evidence="3 4">
    <name type="scientific">Angomonas deanei</name>
    <dbReference type="NCBI Taxonomy" id="59799"/>
    <lineage>
        <taxon>Eukaryota</taxon>
        <taxon>Discoba</taxon>
        <taxon>Euglenozoa</taxon>
        <taxon>Kinetoplastea</taxon>
        <taxon>Metakinetoplastina</taxon>
        <taxon>Trypanosomatida</taxon>
        <taxon>Trypanosomatidae</taxon>
        <taxon>Strigomonadinae</taxon>
        <taxon>Angomonas</taxon>
    </lineage>
</organism>
<keyword evidence="4" id="KW-1185">Reference proteome</keyword>
<name>A0A7G2CJ55_9TRYP</name>
<gene>
    <name evidence="3" type="ORF">ADEAN_000658000</name>
</gene>
<reference evidence="3 4" key="1">
    <citation type="submission" date="2020-08" db="EMBL/GenBank/DDBJ databases">
        <authorList>
            <person name="Newling K."/>
            <person name="Davey J."/>
            <person name="Forrester S."/>
        </authorList>
    </citation>
    <scope>NUCLEOTIDE SEQUENCE [LARGE SCALE GENOMIC DNA]</scope>
    <source>
        <strain evidence="4">Crithidia deanei Carvalho (ATCC PRA-265)</strain>
    </source>
</reference>
<dbReference type="Pfam" id="PF13306">
    <property type="entry name" value="LRR_5"/>
    <property type="match status" value="1"/>
</dbReference>
<dbReference type="InterPro" id="IPR032675">
    <property type="entry name" value="LRR_dom_sf"/>
</dbReference>
<protein>
    <submittedName>
        <fullName evidence="3">BspA type Leucine rich repeat region (6 copies), putative</fullName>
    </submittedName>
</protein>
<evidence type="ECO:0000256" key="1">
    <source>
        <dbReference type="ARBA" id="ARBA00022614"/>
    </source>
</evidence>
<evidence type="ECO:0000256" key="2">
    <source>
        <dbReference type="ARBA" id="ARBA00022737"/>
    </source>
</evidence>
<proteinExistence type="predicted"/>
<dbReference type="Gene3D" id="3.80.10.10">
    <property type="entry name" value="Ribonuclease Inhibitor"/>
    <property type="match status" value="1"/>
</dbReference>
<dbReference type="InterPro" id="IPR006553">
    <property type="entry name" value="Leu-rich_rpt_Cys-con_subtyp"/>
</dbReference>
<evidence type="ECO:0000313" key="4">
    <source>
        <dbReference type="Proteomes" id="UP000515908"/>
    </source>
</evidence>
<dbReference type="EMBL" id="LR877157">
    <property type="protein sequence ID" value="CAD2219087.1"/>
    <property type="molecule type" value="Genomic_DNA"/>
</dbReference>
<dbReference type="PANTHER" id="PTHR46652">
    <property type="entry name" value="LEUCINE-RICH REPEAT AND IQ DOMAIN-CONTAINING PROTEIN 1-RELATED"/>
    <property type="match status" value="1"/>
</dbReference>
<dbReference type="InterPro" id="IPR050836">
    <property type="entry name" value="SDS22/Internalin_LRR"/>
</dbReference>
<dbReference type="SUPFAM" id="SSF52058">
    <property type="entry name" value="L domain-like"/>
    <property type="match status" value="1"/>
</dbReference>
<dbReference type="AlphaFoldDB" id="A0A7G2CJ55"/>
<dbReference type="Proteomes" id="UP000515908">
    <property type="component" value="Chromosome 13"/>
</dbReference>
<evidence type="ECO:0000313" key="3">
    <source>
        <dbReference type="EMBL" id="CAD2219087.1"/>
    </source>
</evidence>
<dbReference type="InterPro" id="IPR026906">
    <property type="entry name" value="LRR_5"/>
</dbReference>
<keyword evidence="1" id="KW-0433">Leucine-rich repeat</keyword>